<feature type="active site" evidence="11">
    <location>
        <position position="132"/>
    </location>
</feature>
<keyword evidence="10" id="KW-0472">Membrane</keyword>
<keyword evidence="9" id="KW-0809">Transit peptide</keyword>
<comment type="similarity">
    <text evidence="4">Belongs to the peptidase S26 family.</text>
</comment>
<feature type="active site" evidence="11">
    <location>
        <position position="184"/>
    </location>
</feature>
<dbReference type="CDD" id="cd06530">
    <property type="entry name" value="S26_SPase_I"/>
    <property type="match status" value="1"/>
</dbReference>
<evidence type="ECO:0000256" key="12">
    <source>
        <dbReference type="SAM" id="MobiDB-lite"/>
    </source>
</evidence>
<comment type="caution">
    <text evidence="14">The sequence shown here is derived from an EMBL/GenBank/DDBJ whole genome shotgun (WGS) entry which is preliminary data.</text>
</comment>
<dbReference type="PANTHER" id="PTHR43390">
    <property type="entry name" value="SIGNAL PEPTIDASE I"/>
    <property type="match status" value="1"/>
</dbReference>
<evidence type="ECO:0000256" key="4">
    <source>
        <dbReference type="ARBA" id="ARBA00009370"/>
    </source>
</evidence>
<dbReference type="SUPFAM" id="SSF51306">
    <property type="entry name" value="LexA/Signal peptidase"/>
    <property type="match status" value="1"/>
</dbReference>
<name>A0AAW1R4Q6_9CHLO</name>
<dbReference type="AlphaFoldDB" id="A0AAW1R4Q6"/>
<gene>
    <name evidence="14" type="ORF">WJX72_001608</name>
</gene>
<dbReference type="EC" id="3.4.21.89" evidence="5"/>
<reference evidence="14 15" key="1">
    <citation type="journal article" date="2024" name="Nat. Commun.">
        <title>Phylogenomics reveals the evolutionary origins of lichenization in chlorophyte algae.</title>
        <authorList>
            <person name="Puginier C."/>
            <person name="Libourel C."/>
            <person name="Otte J."/>
            <person name="Skaloud P."/>
            <person name="Haon M."/>
            <person name="Grisel S."/>
            <person name="Petersen M."/>
            <person name="Berrin J.G."/>
            <person name="Delaux P.M."/>
            <person name="Dal Grande F."/>
            <person name="Keller J."/>
        </authorList>
    </citation>
    <scope>NUCLEOTIDE SEQUENCE [LARGE SCALE GENOMIC DNA]</scope>
    <source>
        <strain evidence="14 15">SAG 2043</strain>
    </source>
</reference>
<evidence type="ECO:0000256" key="9">
    <source>
        <dbReference type="ARBA" id="ARBA00022946"/>
    </source>
</evidence>
<dbReference type="Gene3D" id="2.10.109.10">
    <property type="entry name" value="Umud Fragment, subunit A"/>
    <property type="match status" value="1"/>
</dbReference>
<evidence type="ECO:0000256" key="10">
    <source>
        <dbReference type="ARBA" id="ARBA00023136"/>
    </source>
</evidence>
<comment type="catalytic activity">
    <reaction evidence="1">
        <text>Cleavage of hydrophobic, N-terminal signal or leader sequences from secreted and periplasmic proteins.</text>
        <dbReference type="EC" id="3.4.21.89"/>
    </reaction>
</comment>
<sequence>MRAARLNPLAAFGRRGGAALGRCVHRVNPAGRSSTSSAHSRPGRCRALNTSERDSGWQQAAGGGQDGAPPLQNASVQDAGDGAAPDSTSEAQPERPWWQPDRDDVLTVALALSISYGIRTYIAEPRFIPSLSMYPGFEVGDRLVAEKLTYRFSRPPVAGDIVIFHPPEGVVQKKGWFDDDVFIKRVVAVEGDTVEVKKGRLFVNGQPREEPFIAEQPAYRLARLIVPAGQVFVMGDNRNNSFDSHIWGPLPVQNILGRAVFNYWPLQKFGPLQDFTGLAQLQAPALRG</sequence>
<accession>A0AAW1R4Q6</accession>
<evidence type="ECO:0000256" key="8">
    <source>
        <dbReference type="ARBA" id="ARBA00022801"/>
    </source>
</evidence>
<dbReference type="Proteomes" id="UP001489004">
    <property type="component" value="Unassembled WGS sequence"/>
</dbReference>
<dbReference type="PRINTS" id="PR00727">
    <property type="entry name" value="LEADERPTASE"/>
</dbReference>
<dbReference type="InterPro" id="IPR036286">
    <property type="entry name" value="LexA/Signal_pep-like_sf"/>
</dbReference>
<evidence type="ECO:0000256" key="11">
    <source>
        <dbReference type="PIRSR" id="PIRSR600223-1"/>
    </source>
</evidence>
<dbReference type="EMBL" id="JALJOR010000001">
    <property type="protein sequence ID" value="KAK9828704.1"/>
    <property type="molecule type" value="Genomic_DNA"/>
</dbReference>
<dbReference type="InterPro" id="IPR000223">
    <property type="entry name" value="Pept_S26A_signal_pept_1"/>
</dbReference>
<evidence type="ECO:0000256" key="5">
    <source>
        <dbReference type="ARBA" id="ARBA00013208"/>
    </source>
</evidence>
<evidence type="ECO:0000256" key="7">
    <source>
        <dbReference type="ARBA" id="ARBA00022640"/>
    </source>
</evidence>
<evidence type="ECO:0000313" key="15">
    <source>
        <dbReference type="Proteomes" id="UP001489004"/>
    </source>
</evidence>
<proteinExistence type="inferred from homology"/>
<dbReference type="GO" id="GO:0010027">
    <property type="term" value="P:thylakoid membrane organization"/>
    <property type="evidence" value="ECO:0007669"/>
    <property type="project" value="TreeGrafter"/>
</dbReference>
<dbReference type="GO" id="GO:0009003">
    <property type="term" value="F:signal peptidase activity"/>
    <property type="evidence" value="ECO:0007669"/>
    <property type="project" value="UniProtKB-EC"/>
</dbReference>
<dbReference type="Pfam" id="PF10502">
    <property type="entry name" value="Peptidase_S26"/>
    <property type="match status" value="1"/>
</dbReference>
<evidence type="ECO:0000256" key="3">
    <source>
        <dbReference type="ARBA" id="ARBA00004370"/>
    </source>
</evidence>
<evidence type="ECO:0000256" key="6">
    <source>
        <dbReference type="ARBA" id="ARBA00022528"/>
    </source>
</evidence>
<dbReference type="PANTHER" id="PTHR43390:SF1">
    <property type="entry name" value="CHLOROPLAST PROCESSING PEPTIDASE"/>
    <property type="match status" value="1"/>
</dbReference>
<evidence type="ECO:0000259" key="13">
    <source>
        <dbReference type="Pfam" id="PF10502"/>
    </source>
</evidence>
<feature type="domain" description="Peptidase S26" evidence="13">
    <location>
        <begin position="105"/>
        <end position="264"/>
    </location>
</feature>
<keyword evidence="8" id="KW-0378">Hydrolase</keyword>
<dbReference type="FunFam" id="2.10.109.10:FF:000012">
    <property type="entry name" value="Peptidase/ serine-type peptidase"/>
    <property type="match status" value="1"/>
</dbReference>
<dbReference type="InterPro" id="IPR019758">
    <property type="entry name" value="Pept_S26A_signal_pept_1_CS"/>
</dbReference>
<evidence type="ECO:0000256" key="2">
    <source>
        <dbReference type="ARBA" id="ARBA00004229"/>
    </source>
</evidence>
<dbReference type="GO" id="GO:0009535">
    <property type="term" value="C:chloroplast thylakoid membrane"/>
    <property type="evidence" value="ECO:0007669"/>
    <property type="project" value="TreeGrafter"/>
</dbReference>
<dbReference type="PROSITE" id="PS00761">
    <property type="entry name" value="SPASE_I_3"/>
    <property type="match status" value="1"/>
</dbReference>
<dbReference type="GO" id="GO:0006465">
    <property type="term" value="P:signal peptide processing"/>
    <property type="evidence" value="ECO:0007669"/>
    <property type="project" value="InterPro"/>
</dbReference>
<feature type="region of interest" description="Disordered" evidence="12">
    <location>
        <begin position="28"/>
        <end position="99"/>
    </location>
</feature>
<keyword evidence="15" id="KW-1185">Reference proteome</keyword>
<keyword evidence="7" id="KW-0934">Plastid</keyword>
<comment type="subcellular location">
    <subcellularLocation>
        <location evidence="3">Membrane</location>
    </subcellularLocation>
    <subcellularLocation>
        <location evidence="2">Plastid</location>
        <location evidence="2">Chloroplast</location>
    </subcellularLocation>
</comment>
<keyword evidence="6" id="KW-0150">Chloroplast</keyword>
<dbReference type="GO" id="GO:0004252">
    <property type="term" value="F:serine-type endopeptidase activity"/>
    <property type="evidence" value="ECO:0007669"/>
    <property type="project" value="InterPro"/>
</dbReference>
<dbReference type="InterPro" id="IPR019533">
    <property type="entry name" value="Peptidase_S26"/>
</dbReference>
<protein>
    <recommendedName>
        <fullName evidence="5">signal peptidase I</fullName>
        <ecNumber evidence="5">3.4.21.89</ecNumber>
    </recommendedName>
</protein>
<evidence type="ECO:0000313" key="14">
    <source>
        <dbReference type="EMBL" id="KAK9828704.1"/>
    </source>
</evidence>
<dbReference type="NCBIfam" id="TIGR02227">
    <property type="entry name" value="sigpep_I_bact"/>
    <property type="match status" value="1"/>
</dbReference>
<organism evidence="14 15">
    <name type="scientific">[Myrmecia] bisecta</name>
    <dbReference type="NCBI Taxonomy" id="41462"/>
    <lineage>
        <taxon>Eukaryota</taxon>
        <taxon>Viridiplantae</taxon>
        <taxon>Chlorophyta</taxon>
        <taxon>core chlorophytes</taxon>
        <taxon>Trebouxiophyceae</taxon>
        <taxon>Trebouxiales</taxon>
        <taxon>Trebouxiaceae</taxon>
        <taxon>Myrmecia</taxon>
    </lineage>
</organism>
<evidence type="ECO:0000256" key="1">
    <source>
        <dbReference type="ARBA" id="ARBA00000677"/>
    </source>
</evidence>